<organism evidence="3 4">
    <name type="scientific">Cladophialophora immunda</name>
    <dbReference type="NCBI Taxonomy" id="569365"/>
    <lineage>
        <taxon>Eukaryota</taxon>
        <taxon>Fungi</taxon>
        <taxon>Dikarya</taxon>
        <taxon>Ascomycota</taxon>
        <taxon>Pezizomycotina</taxon>
        <taxon>Eurotiomycetes</taxon>
        <taxon>Chaetothyriomycetidae</taxon>
        <taxon>Chaetothyriales</taxon>
        <taxon>Herpotrichiellaceae</taxon>
        <taxon>Cladophialophora</taxon>
    </lineage>
</organism>
<proteinExistence type="predicted"/>
<feature type="compositionally biased region" description="Low complexity" evidence="1">
    <location>
        <begin position="111"/>
        <end position="123"/>
    </location>
</feature>
<evidence type="ECO:0000256" key="2">
    <source>
        <dbReference type="SAM" id="Phobius"/>
    </source>
</evidence>
<dbReference type="Proteomes" id="UP000054466">
    <property type="component" value="Unassembled WGS sequence"/>
</dbReference>
<feature type="region of interest" description="Disordered" evidence="1">
    <location>
        <begin position="1"/>
        <end position="191"/>
    </location>
</feature>
<gene>
    <name evidence="3" type="ORF">PV07_01781</name>
</gene>
<keyword evidence="2" id="KW-0472">Membrane</keyword>
<dbReference type="VEuPathDB" id="FungiDB:PV07_01781"/>
<dbReference type="EMBL" id="KN847040">
    <property type="protein sequence ID" value="KIW35057.1"/>
    <property type="molecule type" value="Genomic_DNA"/>
</dbReference>
<keyword evidence="4" id="KW-1185">Reference proteome</keyword>
<evidence type="ECO:0000256" key="1">
    <source>
        <dbReference type="SAM" id="MobiDB-lite"/>
    </source>
</evidence>
<keyword evidence="2" id="KW-1133">Transmembrane helix</keyword>
<dbReference type="STRING" id="569365.A0A0D2BBZ0"/>
<keyword evidence="2" id="KW-0812">Transmembrane</keyword>
<feature type="compositionally biased region" description="Basic residues" evidence="1">
    <location>
        <begin position="171"/>
        <end position="182"/>
    </location>
</feature>
<accession>A0A0D2BBZ0</accession>
<feature type="compositionally biased region" description="Low complexity" evidence="1">
    <location>
        <begin position="135"/>
        <end position="153"/>
    </location>
</feature>
<dbReference type="RefSeq" id="XP_016255273.1">
    <property type="nucleotide sequence ID" value="XM_016388345.1"/>
</dbReference>
<feature type="transmembrane region" description="Helical" evidence="2">
    <location>
        <begin position="242"/>
        <end position="260"/>
    </location>
</feature>
<name>A0A0D2BBZ0_9EURO</name>
<evidence type="ECO:0000313" key="3">
    <source>
        <dbReference type="EMBL" id="KIW35057.1"/>
    </source>
</evidence>
<dbReference type="GeneID" id="27340975"/>
<reference evidence="3 4" key="1">
    <citation type="submission" date="2015-01" db="EMBL/GenBank/DDBJ databases">
        <title>The Genome Sequence of Cladophialophora immunda CBS83496.</title>
        <authorList>
            <consortium name="The Broad Institute Genomics Platform"/>
            <person name="Cuomo C."/>
            <person name="de Hoog S."/>
            <person name="Gorbushina A."/>
            <person name="Stielow B."/>
            <person name="Teixiera M."/>
            <person name="Abouelleil A."/>
            <person name="Chapman S.B."/>
            <person name="Priest M."/>
            <person name="Young S.K."/>
            <person name="Wortman J."/>
            <person name="Nusbaum C."/>
            <person name="Birren B."/>
        </authorList>
    </citation>
    <scope>NUCLEOTIDE SEQUENCE [LARGE SCALE GENOMIC DNA]</scope>
    <source>
        <strain evidence="3 4">CBS 83496</strain>
    </source>
</reference>
<feature type="compositionally biased region" description="Polar residues" evidence="1">
    <location>
        <begin position="22"/>
        <end position="31"/>
    </location>
</feature>
<protein>
    <submittedName>
        <fullName evidence="3">Uncharacterized protein</fullName>
    </submittedName>
</protein>
<dbReference type="AlphaFoldDB" id="A0A0D2BBZ0"/>
<evidence type="ECO:0000313" key="4">
    <source>
        <dbReference type="Proteomes" id="UP000054466"/>
    </source>
</evidence>
<sequence>MTIRKQYPSRNYETFHDDADDSITQSPTSYQRGGDADKSRSAAAEAQRLGSQGSWADNFAGGTPATNQTPAASTVDGDEVRDIRYPHLSSDGDPSDPPPVYTPSASTQVGSQSPAAPASPVAARSNLSSIPEPVSAPAATSSSSIPQSSPCTSRDNDEEEGSSSSSGSVQHNHHSQHHHHDHHQHEEDADSDGLPVFLQQHPRRNRLWFRAAVRGRGCRGGRRQAIRQCDRHKHRARRFKRICFVVLALVACLWLLIPGLCRSLKNDGRYQLPNFGPRPSQAPWPPPKREHREHETFHSITGTYQLYDLLDLSTTAGSITITVDVQPGDKPAVLRLSSSAGSVNVKMTSGGGFFTKPTIPDTAKTRTLVTEISTNAGSVSGNLVHGNGGSTTISTNAGSISVTIFAVGVSEMDPQSNISTTSNSGSQHIKVVPTLDSTEAIRAIEAVHTVRGSGSMNVAYPPQWEGMVHLSSRGHGSIGASGTGLVVRKESSRELYGYRGATQGRTVEISEMGHGSVRFSC</sequence>
<dbReference type="OrthoDB" id="3539644at2759"/>